<accession>A0ABQ0CE52</accession>
<evidence type="ECO:0000256" key="4">
    <source>
        <dbReference type="ARBA" id="ARBA00038107"/>
    </source>
</evidence>
<evidence type="ECO:0000256" key="3">
    <source>
        <dbReference type="ARBA" id="ARBA00037241"/>
    </source>
</evidence>
<proteinExistence type="inferred from homology"/>
<protein>
    <recommendedName>
        <fullName evidence="10">Catabolite repression protein creC</fullName>
    </recommendedName>
</protein>
<evidence type="ECO:0008006" key="10">
    <source>
        <dbReference type="Google" id="ProtNLM"/>
    </source>
</evidence>
<dbReference type="PANTHER" id="PTHR14107">
    <property type="entry name" value="WD REPEAT PROTEIN"/>
    <property type="match status" value="1"/>
</dbReference>
<reference evidence="9" key="1">
    <citation type="submission" date="2024-06" db="EMBL/GenBank/DDBJ databases">
        <title>Draft Genome Sequences of Epichloe bromicola Strains Isolated from Elymus ciliaris.</title>
        <authorList>
            <consortium name="Epichloe bromicola genome sequencing consortium"/>
            <person name="Miura A."/>
            <person name="Imano S."/>
            <person name="Ashida A."/>
            <person name="Sato I."/>
            <person name="Chiba S."/>
            <person name="Tanaka A."/>
            <person name="Camagna M."/>
            <person name="Takemoto D."/>
        </authorList>
    </citation>
    <scope>NUCLEOTIDE SEQUENCE [LARGE SCALE GENOMIC DNA]</scope>
    <source>
        <strain evidence="9">DP</strain>
    </source>
</reference>
<sequence>MVTKGASHIDVIMGFSTGEIIWWEPISQRYTRSENLFLAAHMDGSLVVYDKEKDDGQFVPEEEEQSVNGSESGDGQNGVKPGTKMHINKSVHSQNQKTNPVAAWKISNQRINALAFSPNSRHLAVVSEDGTLRLIDYLREDRLLDLFFSYYGGLTCVCWTPDGKYVLTGGQDDLISIWSAADSALVARCQGHQSWVSSLAFDLWRCDERTYRFGSVGEDGRLCLWDFNVGMLHRPKNSARQGGSVSGPSGASPRSEAASPLGNWMRSNSGLDGEYDGEDDGDGVSHAVEPRSRIPILPPVLTTVIDTHPAM</sequence>
<evidence type="ECO:0000256" key="1">
    <source>
        <dbReference type="ARBA" id="ARBA00022574"/>
    </source>
</evidence>
<feature type="compositionally biased region" description="Acidic residues" evidence="7">
    <location>
        <begin position="273"/>
        <end position="282"/>
    </location>
</feature>
<comment type="subunit">
    <text evidence="5">Interacts with creB.</text>
</comment>
<dbReference type="InterPro" id="IPR015943">
    <property type="entry name" value="WD40/YVTN_repeat-like_dom_sf"/>
</dbReference>
<name>A0ABQ0CE52_9HYPO</name>
<evidence type="ECO:0000256" key="2">
    <source>
        <dbReference type="ARBA" id="ARBA00022737"/>
    </source>
</evidence>
<dbReference type="Gene3D" id="2.130.10.10">
    <property type="entry name" value="YVTN repeat-like/Quinoprotein amine dehydrogenase"/>
    <property type="match status" value="1"/>
</dbReference>
<evidence type="ECO:0000256" key="6">
    <source>
        <dbReference type="PROSITE-ProRule" id="PRU00221"/>
    </source>
</evidence>
<dbReference type="Pfam" id="PF00400">
    <property type="entry name" value="WD40"/>
    <property type="match status" value="3"/>
</dbReference>
<evidence type="ECO:0000256" key="5">
    <source>
        <dbReference type="ARBA" id="ARBA00038682"/>
    </source>
</evidence>
<feature type="region of interest" description="Disordered" evidence="7">
    <location>
        <begin position="237"/>
        <end position="291"/>
    </location>
</feature>
<feature type="repeat" description="WD" evidence="6">
    <location>
        <begin position="147"/>
        <end position="188"/>
    </location>
</feature>
<feature type="compositionally biased region" description="Low complexity" evidence="7">
    <location>
        <begin position="242"/>
        <end position="255"/>
    </location>
</feature>
<gene>
    <name evidence="8" type="primary">g170</name>
    <name evidence="8" type="ORF">EsDP_00000170</name>
</gene>
<keyword evidence="1 6" id="KW-0853">WD repeat</keyword>
<evidence type="ECO:0000313" key="9">
    <source>
        <dbReference type="Proteomes" id="UP001562357"/>
    </source>
</evidence>
<organism evidence="8 9">
    <name type="scientific">Epichloe bromicola</name>
    <dbReference type="NCBI Taxonomy" id="79588"/>
    <lineage>
        <taxon>Eukaryota</taxon>
        <taxon>Fungi</taxon>
        <taxon>Dikarya</taxon>
        <taxon>Ascomycota</taxon>
        <taxon>Pezizomycotina</taxon>
        <taxon>Sordariomycetes</taxon>
        <taxon>Hypocreomycetidae</taxon>
        <taxon>Hypocreales</taxon>
        <taxon>Clavicipitaceae</taxon>
        <taxon>Epichloe</taxon>
    </lineage>
</organism>
<dbReference type="EMBL" id="BAAFGZ010000003">
    <property type="protein sequence ID" value="GAB0131709.1"/>
    <property type="molecule type" value="Genomic_DNA"/>
</dbReference>
<comment type="similarity">
    <text evidence="4">Belongs to the WD repeat creC family.</text>
</comment>
<comment type="caution">
    <text evidence="8">The sequence shown here is derived from an EMBL/GenBank/DDBJ whole genome shotgun (WGS) entry which is preliminary data.</text>
</comment>
<dbReference type="InterPro" id="IPR051362">
    <property type="entry name" value="WD_repeat_creC_regulators"/>
</dbReference>
<feature type="region of interest" description="Disordered" evidence="7">
    <location>
        <begin position="57"/>
        <end position="85"/>
    </location>
</feature>
<dbReference type="PANTHER" id="PTHR14107:SF16">
    <property type="entry name" value="AT02583P"/>
    <property type="match status" value="1"/>
</dbReference>
<comment type="function">
    <text evidence="3">Component of the regulatory network controlling carbon source utilization through ubiquitination and deubiquitination involving creA, creB, creC, creD and acrB. Required to prevent the proteolysis of the CreB deubiquitinating enzyme in the absence of carbon catabolite repression. CreB deubiquitinating enzyme stabilized in a complex with the CreC leads to the expression of genes such as those in the proline and quinate pathways.</text>
</comment>
<dbReference type="PROSITE" id="PS50294">
    <property type="entry name" value="WD_REPEATS_REGION"/>
    <property type="match status" value="1"/>
</dbReference>
<dbReference type="SMART" id="SM00320">
    <property type="entry name" value="WD40"/>
    <property type="match status" value="4"/>
</dbReference>
<keyword evidence="2" id="KW-0677">Repeat</keyword>
<keyword evidence="9" id="KW-1185">Reference proteome</keyword>
<dbReference type="InterPro" id="IPR001680">
    <property type="entry name" value="WD40_rpt"/>
</dbReference>
<evidence type="ECO:0000313" key="8">
    <source>
        <dbReference type="EMBL" id="GAB0131709.1"/>
    </source>
</evidence>
<dbReference type="PROSITE" id="PS50082">
    <property type="entry name" value="WD_REPEATS_2"/>
    <property type="match status" value="1"/>
</dbReference>
<dbReference type="Proteomes" id="UP001562357">
    <property type="component" value="Unassembled WGS sequence"/>
</dbReference>
<evidence type="ECO:0000256" key="7">
    <source>
        <dbReference type="SAM" id="MobiDB-lite"/>
    </source>
</evidence>
<dbReference type="SUPFAM" id="SSF50978">
    <property type="entry name" value="WD40 repeat-like"/>
    <property type="match status" value="1"/>
</dbReference>
<dbReference type="InterPro" id="IPR036322">
    <property type="entry name" value="WD40_repeat_dom_sf"/>
</dbReference>